<dbReference type="Proteomes" id="UP000737171">
    <property type="component" value="Unassembled WGS sequence"/>
</dbReference>
<keyword evidence="2" id="KW-0413">Isomerase</keyword>
<name>A0ABX2EMM8_9BURK</name>
<organism evidence="2 3">
    <name type="scientific">Pseudaquabacterium terrae</name>
    <dbReference type="NCBI Taxonomy" id="2732868"/>
    <lineage>
        <taxon>Bacteria</taxon>
        <taxon>Pseudomonadati</taxon>
        <taxon>Pseudomonadota</taxon>
        <taxon>Betaproteobacteria</taxon>
        <taxon>Burkholderiales</taxon>
        <taxon>Sphaerotilaceae</taxon>
        <taxon>Pseudaquabacterium</taxon>
    </lineage>
</organism>
<dbReference type="InterPro" id="IPR050312">
    <property type="entry name" value="IolE/XylAMocC-like"/>
</dbReference>
<dbReference type="GO" id="GO:0016853">
    <property type="term" value="F:isomerase activity"/>
    <property type="evidence" value="ECO:0007669"/>
    <property type="project" value="UniProtKB-KW"/>
</dbReference>
<evidence type="ECO:0000313" key="2">
    <source>
        <dbReference type="EMBL" id="NRF69888.1"/>
    </source>
</evidence>
<accession>A0ABX2EMM8</accession>
<protein>
    <submittedName>
        <fullName evidence="2">Sugar phosphate isomerase/epimerase</fullName>
    </submittedName>
</protein>
<evidence type="ECO:0000259" key="1">
    <source>
        <dbReference type="Pfam" id="PF01261"/>
    </source>
</evidence>
<keyword evidence="3" id="KW-1185">Reference proteome</keyword>
<dbReference type="InterPro" id="IPR013022">
    <property type="entry name" value="Xyl_isomerase-like_TIM-brl"/>
</dbReference>
<comment type="caution">
    <text evidence="2">The sequence shown here is derived from an EMBL/GenBank/DDBJ whole genome shotgun (WGS) entry which is preliminary data.</text>
</comment>
<gene>
    <name evidence="2" type="ORF">HLB44_23055</name>
</gene>
<dbReference type="SUPFAM" id="SSF51658">
    <property type="entry name" value="Xylose isomerase-like"/>
    <property type="match status" value="1"/>
</dbReference>
<evidence type="ECO:0000313" key="3">
    <source>
        <dbReference type="Proteomes" id="UP000737171"/>
    </source>
</evidence>
<dbReference type="PANTHER" id="PTHR12110">
    <property type="entry name" value="HYDROXYPYRUVATE ISOMERASE"/>
    <property type="match status" value="1"/>
</dbReference>
<dbReference type="PANTHER" id="PTHR12110:SF21">
    <property type="entry name" value="XYLOSE ISOMERASE-LIKE TIM BARREL DOMAIN-CONTAINING PROTEIN"/>
    <property type="match status" value="1"/>
</dbReference>
<dbReference type="InterPro" id="IPR036237">
    <property type="entry name" value="Xyl_isomerase-like_sf"/>
</dbReference>
<reference evidence="2 3" key="1">
    <citation type="submission" date="2020-05" db="EMBL/GenBank/DDBJ databases">
        <title>Aquincola sp. isolate from soil.</title>
        <authorList>
            <person name="Han J."/>
            <person name="Kim D.-U."/>
        </authorList>
    </citation>
    <scope>NUCLEOTIDE SEQUENCE [LARGE SCALE GENOMIC DNA]</scope>
    <source>
        <strain evidence="2 3">S2</strain>
    </source>
</reference>
<feature type="domain" description="Xylose isomerase-like TIM barrel" evidence="1">
    <location>
        <begin position="20"/>
        <end position="258"/>
    </location>
</feature>
<dbReference type="RefSeq" id="WP_173127702.1">
    <property type="nucleotide sequence ID" value="NZ_JABRWJ010000007.1"/>
</dbReference>
<sequence>MKLALCNEVLRHLSFEQQCARAAALRCDGLELAPFTLAEDPRTLTTDAARRLRDTAAAHGLTISSLHWLLAQPAGWSLSTPDTAQQARTVDFLRHLIDFAAACGAQVLVHGSPAQRAPAPGQSVADALSRCEAAWAALAPHAQAAGITYCIEPLSPAETPVLNTLAEAVALVERIGSPAMKTMLDLSAAAQAEADDAATLLRRHLPSGHIAHVQLNDRNRRGPGQGQTPVAPVLAALRALNYRGWIAIEPFDYQPDAENCAAYSCGYARALLDALEGRS</sequence>
<proteinExistence type="predicted"/>
<dbReference type="EMBL" id="JABRWJ010000007">
    <property type="protein sequence ID" value="NRF69888.1"/>
    <property type="molecule type" value="Genomic_DNA"/>
</dbReference>
<dbReference type="Pfam" id="PF01261">
    <property type="entry name" value="AP_endonuc_2"/>
    <property type="match status" value="1"/>
</dbReference>
<dbReference type="Gene3D" id="3.20.20.150">
    <property type="entry name" value="Divalent-metal-dependent TIM barrel enzymes"/>
    <property type="match status" value="1"/>
</dbReference>